<proteinExistence type="predicted"/>
<dbReference type="AlphaFoldDB" id="A0A4S8KWZ2"/>
<dbReference type="Pfam" id="PF20414">
    <property type="entry name" value="DUF6698"/>
    <property type="match status" value="1"/>
</dbReference>
<organism evidence="1 2">
    <name type="scientific">Dendrothele bispora (strain CBS 962.96)</name>
    <dbReference type="NCBI Taxonomy" id="1314807"/>
    <lineage>
        <taxon>Eukaryota</taxon>
        <taxon>Fungi</taxon>
        <taxon>Dikarya</taxon>
        <taxon>Basidiomycota</taxon>
        <taxon>Agaricomycotina</taxon>
        <taxon>Agaricomycetes</taxon>
        <taxon>Agaricomycetidae</taxon>
        <taxon>Agaricales</taxon>
        <taxon>Agaricales incertae sedis</taxon>
        <taxon>Dendrothele</taxon>
    </lineage>
</organism>
<name>A0A4S8KWZ2_DENBC</name>
<keyword evidence="2" id="KW-1185">Reference proteome</keyword>
<protein>
    <submittedName>
        <fullName evidence="1">Uncharacterized protein</fullName>
    </submittedName>
</protein>
<reference evidence="1 2" key="1">
    <citation type="journal article" date="2019" name="Nat. Ecol. Evol.">
        <title>Megaphylogeny resolves global patterns of mushroom evolution.</title>
        <authorList>
            <person name="Varga T."/>
            <person name="Krizsan K."/>
            <person name="Foldi C."/>
            <person name="Dima B."/>
            <person name="Sanchez-Garcia M."/>
            <person name="Sanchez-Ramirez S."/>
            <person name="Szollosi G.J."/>
            <person name="Szarkandi J.G."/>
            <person name="Papp V."/>
            <person name="Albert L."/>
            <person name="Andreopoulos W."/>
            <person name="Angelini C."/>
            <person name="Antonin V."/>
            <person name="Barry K.W."/>
            <person name="Bougher N.L."/>
            <person name="Buchanan P."/>
            <person name="Buyck B."/>
            <person name="Bense V."/>
            <person name="Catcheside P."/>
            <person name="Chovatia M."/>
            <person name="Cooper J."/>
            <person name="Damon W."/>
            <person name="Desjardin D."/>
            <person name="Finy P."/>
            <person name="Geml J."/>
            <person name="Haridas S."/>
            <person name="Hughes K."/>
            <person name="Justo A."/>
            <person name="Karasinski D."/>
            <person name="Kautmanova I."/>
            <person name="Kiss B."/>
            <person name="Kocsube S."/>
            <person name="Kotiranta H."/>
            <person name="LaButti K.M."/>
            <person name="Lechner B.E."/>
            <person name="Liimatainen K."/>
            <person name="Lipzen A."/>
            <person name="Lukacs Z."/>
            <person name="Mihaltcheva S."/>
            <person name="Morgado L.N."/>
            <person name="Niskanen T."/>
            <person name="Noordeloos M.E."/>
            <person name="Ohm R.A."/>
            <person name="Ortiz-Santana B."/>
            <person name="Ovrebo C."/>
            <person name="Racz N."/>
            <person name="Riley R."/>
            <person name="Savchenko A."/>
            <person name="Shiryaev A."/>
            <person name="Soop K."/>
            <person name="Spirin V."/>
            <person name="Szebenyi C."/>
            <person name="Tomsovsky M."/>
            <person name="Tulloss R.E."/>
            <person name="Uehling J."/>
            <person name="Grigoriev I.V."/>
            <person name="Vagvolgyi C."/>
            <person name="Papp T."/>
            <person name="Martin F.M."/>
            <person name="Miettinen O."/>
            <person name="Hibbett D.S."/>
            <person name="Nagy L.G."/>
        </authorList>
    </citation>
    <scope>NUCLEOTIDE SEQUENCE [LARGE SCALE GENOMIC DNA]</scope>
    <source>
        <strain evidence="1 2">CBS 962.96</strain>
    </source>
</reference>
<evidence type="ECO:0000313" key="2">
    <source>
        <dbReference type="Proteomes" id="UP000297245"/>
    </source>
</evidence>
<dbReference type="InterPro" id="IPR046521">
    <property type="entry name" value="DUF6698"/>
</dbReference>
<dbReference type="Proteomes" id="UP000297245">
    <property type="component" value="Unassembled WGS sequence"/>
</dbReference>
<accession>A0A4S8KWZ2</accession>
<dbReference type="EMBL" id="ML179907">
    <property type="protein sequence ID" value="THU80410.1"/>
    <property type="molecule type" value="Genomic_DNA"/>
</dbReference>
<dbReference type="OrthoDB" id="3231188at2759"/>
<gene>
    <name evidence="1" type="ORF">K435DRAFT_874411</name>
</gene>
<sequence>MPLDKFKYSSGLLGMKWGVKGVNASLIAWSAILLRFLISSDEEFAEIGSSSKINYREDFYDYRKLLLTNERENTDYIKILYAFFNDRAFFGLNGSVSADHHSVYSNALEDINEMADMMERLPRRKCRNICSTD</sequence>
<evidence type="ECO:0000313" key="1">
    <source>
        <dbReference type="EMBL" id="THU80410.1"/>
    </source>
</evidence>